<name>A0A8J2S4N8_9STRA</name>
<evidence type="ECO:0000313" key="2">
    <source>
        <dbReference type="Proteomes" id="UP000789595"/>
    </source>
</evidence>
<evidence type="ECO:0000313" key="1">
    <source>
        <dbReference type="EMBL" id="CAH0365108.1"/>
    </source>
</evidence>
<gene>
    <name evidence="1" type="ORF">PECAL_1P15190</name>
</gene>
<dbReference type="EMBL" id="CAKKNE010000001">
    <property type="protein sequence ID" value="CAH0365108.1"/>
    <property type="molecule type" value="Genomic_DNA"/>
</dbReference>
<feature type="non-terminal residue" evidence="1">
    <location>
        <position position="102"/>
    </location>
</feature>
<organism evidence="1 2">
    <name type="scientific">Pelagomonas calceolata</name>
    <dbReference type="NCBI Taxonomy" id="35677"/>
    <lineage>
        <taxon>Eukaryota</taxon>
        <taxon>Sar</taxon>
        <taxon>Stramenopiles</taxon>
        <taxon>Ochrophyta</taxon>
        <taxon>Pelagophyceae</taxon>
        <taxon>Pelagomonadales</taxon>
        <taxon>Pelagomonadaceae</taxon>
        <taxon>Pelagomonas</taxon>
    </lineage>
</organism>
<comment type="caution">
    <text evidence="1">The sequence shown here is derived from an EMBL/GenBank/DDBJ whole genome shotgun (WGS) entry which is preliminary data.</text>
</comment>
<dbReference type="AlphaFoldDB" id="A0A8J2S4N8"/>
<accession>A0A8J2S4N8</accession>
<dbReference type="Proteomes" id="UP000789595">
    <property type="component" value="Unassembled WGS sequence"/>
</dbReference>
<protein>
    <submittedName>
        <fullName evidence="1">Uncharacterized protein</fullName>
    </submittedName>
</protein>
<proteinExistence type="predicted"/>
<reference evidence="1" key="1">
    <citation type="submission" date="2021-11" db="EMBL/GenBank/DDBJ databases">
        <authorList>
            <consortium name="Genoscope - CEA"/>
            <person name="William W."/>
        </authorList>
    </citation>
    <scope>NUCLEOTIDE SEQUENCE</scope>
</reference>
<keyword evidence="2" id="KW-1185">Reference proteome</keyword>
<sequence>MQPCFEYKKAQTHATAAAATGILNYFCAGARQYIRPLLFGSKWQCQWSRLGPQARARRHYVGSEPESAESTVTRTRTTGTFKLTPFHCCELVRSCIFTRDFS</sequence>